<dbReference type="PANTHER" id="PTHR47935:SF1">
    <property type="entry name" value="PENTATRICOPEPTIDE REPEAT-CONTAINING PROTEIN MRL1, CHLOROPLASTIC"/>
    <property type="match status" value="1"/>
</dbReference>
<feature type="repeat" description="PPR" evidence="2">
    <location>
        <begin position="854"/>
        <end position="888"/>
    </location>
</feature>
<feature type="domain" description="PROP1-like PPR" evidence="4">
    <location>
        <begin position="539"/>
        <end position="709"/>
    </location>
</feature>
<dbReference type="PANTHER" id="PTHR47935">
    <property type="entry name" value="PENTATRICOPEPTIDE REPEAT-CONTAINING PROTEIN MRL1, CHLOROPLASTIC"/>
    <property type="match status" value="1"/>
</dbReference>
<feature type="repeat" description="PPR" evidence="2">
    <location>
        <begin position="784"/>
        <end position="818"/>
    </location>
</feature>
<name>A0A1U7ZSW8_NELNU</name>
<dbReference type="FunFam" id="1.25.40.10:FF:000542">
    <property type="entry name" value="Pentatricopeptide repeat-containing protein MRL1, chloroplastic isoform X1"/>
    <property type="match status" value="1"/>
</dbReference>
<evidence type="ECO:0000256" key="1">
    <source>
        <dbReference type="ARBA" id="ARBA00022737"/>
    </source>
</evidence>
<feature type="repeat" description="PPR" evidence="2">
    <location>
        <begin position="642"/>
        <end position="676"/>
    </location>
</feature>
<dbReference type="InterPro" id="IPR002885">
    <property type="entry name" value="PPR_rpt"/>
</dbReference>
<dbReference type="OMA" id="GRPQIKN"/>
<sequence>MYLSLPSTHTVSLFQSPFHVSFSSLSRSLSLRLASMDVNLSAKAQNLTLISCFTISSSYSSSSSSSTSSPRFCSLRREFLGSCDRLRFPGARSRRKCKKLGFLIQSPRLLPRASLYSKPFLVIVAIATFSALTVVYSVHTRRKKDAQESSGTQDPDEFQNLALSKQSRDFTNQSVDNQILDLEKISDGTPAEELKAIFEETSEKGHNNLEKEVQLSQFKKTALMFEESPFTEASELSYSVCSTKSSILTKETESMDPTLSSPVLGESASGEKVRFAKDMPELVLKGYQEEAVPWSELSGLLVDPKSSSVIHLKHVPAEVSQEHQFKNELDDEGEVQVSTYNGFFRPSFREEIHTFYEENQSGVRSISNFSSLKTVPPHISLNSNSNFSSLLRTNMLSGAEVSEGLHNTTDYHERKMPLSCYKEGSCHRRKDFRIGKGFPRDTGKKLTPQNGDRNLHHPQPNGLHVSDRNDISGSIDAYNRLLSDGRVTDCVELLEDLERKGLLDMNKVYHAKFFNTCKSQKAVNEAFRFIKLISNPTMSTFNMLLSVCASCQDSDGAFQVLQFVKEAGLKADCKLYTTLISTCAKSGKVDAMFEVFHEMVNAGVEPNVHTYGALIDGCARAGQVAKAFGAYGIMRSKKVKPDRVVFNALITACGQSGAVDRAFDVLAEMRTENQPIDPDHVTVGALIKTCTQAGQVDRAREVYMMIHEYNIKGTPDVYTIAVNSCSQTGDLDFALNIYSDMRRNGVVPDEMFLSALIDVAGHAGKLDVAFQIIEDAKKQGMQLGNVSYSSLMGACSNAKNWQKAQELYENIMAIKLHPTVSMMNALITSLCEGNQLQKAVKVLDEMKEIGICPENITYSILLVACEKKDELELGFTLLSEAKKEGIVPNLIMCRCLTGMCLRRFEKSSSMGEPVLSFSSGKPQVNNKWTSLALMVYRETIVAGVVPTMEVFSQVLGCLQLPRDTSLRERLVENLGVNTSSSKHSSIYSLIDGFGEYDSRSFSLLEEAASLGVVPCVSFKESPIVVDTRKLDVHTAEVYFLTILRGLKHRLAAGAKLPNVTILLPLEKTKFMSNKGNRTINLAGRIGQAIASLLRRLRLTYQGNESYGKIRINGLALKRWFQPKLDSPFSGKPAELSSSPTRLGKGISDQQRSIRSSKLSLE</sequence>
<dbReference type="FunFam" id="1.25.40.10:FF:002179">
    <property type="entry name" value="Pentatricopeptide repeat-containing protein MRL1, chloroplastic"/>
    <property type="match status" value="1"/>
</dbReference>
<dbReference type="AlphaFoldDB" id="A0A1U7ZSW8"/>
<dbReference type="FunCoup" id="A0A1U7ZSW8">
    <property type="interactions" value="2061"/>
</dbReference>
<reference evidence="6" key="1">
    <citation type="submission" date="2025-08" db="UniProtKB">
        <authorList>
            <consortium name="RefSeq"/>
        </authorList>
    </citation>
    <scope>IDENTIFICATION</scope>
</reference>
<dbReference type="InterPro" id="IPR011990">
    <property type="entry name" value="TPR-like_helical_dom_sf"/>
</dbReference>
<dbReference type="InParanoid" id="A0A1U7ZSW8"/>
<dbReference type="Proteomes" id="UP000189703">
    <property type="component" value="Unplaced"/>
</dbReference>
<proteinExistence type="predicted"/>
<feature type="compositionally biased region" description="Polar residues" evidence="3">
    <location>
        <begin position="1147"/>
        <end position="1161"/>
    </location>
</feature>
<dbReference type="GeneID" id="104595896"/>
<dbReference type="InterPro" id="IPR033443">
    <property type="entry name" value="PROP1-like_PPR_dom"/>
</dbReference>
<keyword evidence="5" id="KW-1185">Reference proteome</keyword>
<dbReference type="KEGG" id="nnu:104595896"/>
<evidence type="ECO:0000256" key="2">
    <source>
        <dbReference type="PROSITE-ProRule" id="PRU00708"/>
    </source>
</evidence>
<evidence type="ECO:0000313" key="5">
    <source>
        <dbReference type="Proteomes" id="UP000189703"/>
    </source>
</evidence>
<dbReference type="GO" id="GO:0048255">
    <property type="term" value="P:mRNA stabilization"/>
    <property type="evidence" value="ECO:0000318"/>
    <property type="project" value="GO_Central"/>
</dbReference>
<organism evidence="5 6">
    <name type="scientific">Nelumbo nucifera</name>
    <name type="common">Sacred lotus</name>
    <dbReference type="NCBI Taxonomy" id="4432"/>
    <lineage>
        <taxon>Eukaryota</taxon>
        <taxon>Viridiplantae</taxon>
        <taxon>Streptophyta</taxon>
        <taxon>Embryophyta</taxon>
        <taxon>Tracheophyta</taxon>
        <taxon>Spermatophyta</taxon>
        <taxon>Magnoliopsida</taxon>
        <taxon>Proteales</taxon>
        <taxon>Nelumbonaceae</taxon>
        <taxon>Nelumbo</taxon>
    </lineage>
</organism>
<feature type="repeat" description="PPR" evidence="2">
    <location>
        <begin position="819"/>
        <end position="853"/>
    </location>
</feature>
<evidence type="ECO:0000313" key="6">
    <source>
        <dbReference type="RefSeq" id="XP_010255160.1"/>
    </source>
</evidence>
<evidence type="ECO:0000259" key="4">
    <source>
        <dbReference type="Pfam" id="PF17177"/>
    </source>
</evidence>
<accession>A0A1U7ZSW8</accession>
<dbReference type="Gene3D" id="1.25.40.10">
    <property type="entry name" value="Tetratricopeptide repeat domain"/>
    <property type="match status" value="3"/>
</dbReference>
<dbReference type="PROSITE" id="PS51375">
    <property type="entry name" value="PPR"/>
    <property type="match status" value="7"/>
</dbReference>
<dbReference type="STRING" id="4432.A0A1U7ZSW8"/>
<protein>
    <submittedName>
        <fullName evidence="6">Pentatricopeptide repeat-containing protein MRL1, chloroplastic isoform X1</fullName>
    </submittedName>
</protein>
<feature type="repeat" description="PPR" evidence="2">
    <location>
        <begin position="714"/>
        <end position="748"/>
    </location>
</feature>
<feature type="repeat" description="PPR" evidence="2">
    <location>
        <begin position="572"/>
        <end position="606"/>
    </location>
</feature>
<dbReference type="eggNOG" id="KOG4197">
    <property type="taxonomic scope" value="Eukaryota"/>
</dbReference>
<feature type="region of interest" description="Disordered" evidence="3">
    <location>
        <begin position="1127"/>
        <end position="1161"/>
    </location>
</feature>
<dbReference type="InterPro" id="IPR053303">
    <property type="entry name" value="Chloroplast_PPR"/>
</dbReference>
<dbReference type="Pfam" id="PF17177">
    <property type="entry name" value="PPR_long"/>
    <property type="match status" value="2"/>
</dbReference>
<dbReference type="FunFam" id="1.25.40.10:FF:000678">
    <property type="entry name" value="Pentatricopeptide repeat-containing protein MRL1 chloroplastic"/>
    <property type="match status" value="1"/>
</dbReference>
<feature type="repeat" description="PPR" evidence="2">
    <location>
        <begin position="607"/>
        <end position="641"/>
    </location>
</feature>
<dbReference type="OrthoDB" id="185373at2759"/>
<feature type="region of interest" description="Disordered" evidence="3">
    <location>
        <begin position="435"/>
        <end position="468"/>
    </location>
</feature>
<feature type="domain" description="PROP1-like PPR" evidence="4">
    <location>
        <begin position="718"/>
        <end position="869"/>
    </location>
</feature>
<keyword evidence="1" id="KW-0677">Repeat</keyword>
<feature type="compositionally biased region" description="Basic and acidic residues" evidence="3">
    <location>
        <begin position="435"/>
        <end position="444"/>
    </location>
</feature>
<gene>
    <name evidence="6" type="primary">LOC104595896</name>
</gene>
<dbReference type="NCBIfam" id="TIGR00756">
    <property type="entry name" value="PPR"/>
    <property type="match status" value="5"/>
</dbReference>
<evidence type="ECO:0000256" key="3">
    <source>
        <dbReference type="SAM" id="MobiDB-lite"/>
    </source>
</evidence>
<dbReference type="RefSeq" id="XP_010255160.1">
    <property type="nucleotide sequence ID" value="XM_010256858.2"/>
</dbReference>